<feature type="region of interest" description="Disordered" evidence="1">
    <location>
        <begin position="200"/>
        <end position="230"/>
    </location>
</feature>
<comment type="caution">
    <text evidence="4">The sequence shown here is derived from an EMBL/GenBank/DDBJ whole genome shotgun (WGS) entry which is preliminary data.</text>
</comment>
<feature type="chain" id="PRO_5009520133" description="PKD domain-containing protein" evidence="2">
    <location>
        <begin position="20"/>
        <end position="419"/>
    </location>
</feature>
<dbReference type="Gene3D" id="2.60.40.10">
    <property type="entry name" value="Immunoglobulins"/>
    <property type="match status" value="1"/>
</dbReference>
<keyword evidence="2" id="KW-0732">Signal</keyword>
<feature type="compositionally biased region" description="Polar residues" evidence="1">
    <location>
        <begin position="218"/>
        <end position="227"/>
    </location>
</feature>
<name>A0A1F5NFQ9_9BACT</name>
<protein>
    <recommendedName>
        <fullName evidence="3">PKD domain-containing protein</fullName>
    </recommendedName>
</protein>
<evidence type="ECO:0000259" key="3">
    <source>
        <dbReference type="PROSITE" id="PS50093"/>
    </source>
</evidence>
<feature type="signal peptide" evidence="2">
    <location>
        <begin position="1"/>
        <end position="19"/>
    </location>
</feature>
<organism evidence="4 5">
    <name type="scientific">Candidatus Doudnabacteria bacterium RIFCSPHIGHO2_01_52_17</name>
    <dbReference type="NCBI Taxonomy" id="1817820"/>
    <lineage>
        <taxon>Bacteria</taxon>
        <taxon>Candidatus Doudnaibacteriota</taxon>
    </lineage>
</organism>
<dbReference type="InterPro" id="IPR035986">
    <property type="entry name" value="PKD_dom_sf"/>
</dbReference>
<gene>
    <name evidence="4" type="ORF">A3K06_02680</name>
</gene>
<dbReference type="Pfam" id="PF18911">
    <property type="entry name" value="PKD_4"/>
    <property type="match status" value="1"/>
</dbReference>
<dbReference type="InterPro" id="IPR013783">
    <property type="entry name" value="Ig-like_fold"/>
</dbReference>
<dbReference type="PROSITE" id="PS50093">
    <property type="entry name" value="PKD"/>
    <property type="match status" value="1"/>
</dbReference>
<dbReference type="SUPFAM" id="SSF49299">
    <property type="entry name" value="PKD domain"/>
    <property type="match status" value="1"/>
</dbReference>
<feature type="domain" description="PKD" evidence="3">
    <location>
        <begin position="251"/>
        <end position="318"/>
    </location>
</feature>
<reference evidence="4 5" key="1">
    <citation type="journal article" date="2016" name="Nat. Commun.">
        <title>Thousands of microbial genomes shed light on interconnected biogeochemical processes in an aquifer system.</title>
        <authorList>
            <person name="Anantharaman K."/>
            <person name="Brown C.T."/>
            <person name="Hug L.A."/>
            <person name="Sharon I."/>
            <person name="Castelle C.J."/>
            <person name="Probst A.J."/>
            <person name="Thomas B.C."/>
            <person name="Singh A."/>
            <person name="Wilkins M.J."/>
            <person name="Karaoz U."/>
            <person name="Brodie E.L."/>
            <person name="Williams K.H."/>
            <person name="Hubbard S.S."/>
            <person name="Banfield J.F."/>
        </authorList>
    </citation>
    <scope>NUCLEOTIDE SEQUENCE [LARGE SCALE GENOMIC DNA]</scope>
</reference>
<evidence type="ECO:0000313" key="5">
    <source>
        <dbReference type="Proteomes" id="UP000176547"/>
    </source>
</evidence>
<evidence type="ECO:0000256" key="2">
    <source>
        <dbReference type="SAM" id="SignalP"/>
    </source>
</evidence>
<dbReference type="InterPro" id="IPR000601">
    <property type="entry name" value="PKD_dom"/>
</dbReference>
<evidence type="ECO:0000256" key="1">
    <source>
        <dbReference type="SAM" id="MobiDB-lite"/>
    </source>
</evidence>
<accession>A0A1F5NFQ9</accession>
<dbReference type="EMBL" id="MFEG01000008">
    <property type="protein sequence ID" value="OGE76394.1"/>
    <property type="molecule type" value="Genomic_DNA"/>
</dbReference>
<evidence type="ECO:0000313" key="4">
    <source>
        <dbReference type="EMBL" id="OGE76394.1"/>
    </source>
</evidence>
<dbReference type="AlphaFoldDB" id="A0A1F5NFQ9"/>
<proteinExistence type="predicted"/>
<dbReference type="Proteomes" id="UP000176547">
    <property type="component" value="Unassembled WGS sequence"/>
</dbReference>
<sequence>MKKPLILCIALASAALAMAMAPTRVGAIGEKVVLAPEGTIFLISTSERRGFPSAAVYFSHGYKFSDAVTATAEDLAQPAGSPLNYRDGALIKGQAATVYLISGATKHPFSSAEAFLGLGYSFSNVLSESGSILDQLPAVAAIDSANSAHLPGTLINQSGTVFLVTTGGRQGIPSLEAFYAQRYRLEEIVIANSADLALPIESESSTPPPAPEPPSQEATNHSPSAPTITGVIATFPSEGHDFFFASTDADGDTISYLVNWGDGTVPDTATMASGVSFKVNHAWLYLGQYSIVVTVSDGKDGTAQTIQSVKVDTDTSAFGPAVTVLSPVGGETYGLHQPIAITWKRNWYPSQSSGRVDINYSRGGIAASIVTDKPDSSYTWIPESAPPADNYKIIVISRGNAGGGGILSDQSAGTFTINP</sequence>